<dbReference type="EMBL" id="JACXVP010000002">
    <property type="protein sequence ID" value="KAG5626762.1"/>
    <property type="molecule type" value="Genomic_DNA"/>
</dbReference>
<dbReference type="InterPro" id="IPR052343">
    <property type="entry name" value="Retrotransposon-Effector_Assoc"/>
</dbReference>
<sequence length="353" mass="41103">MVGADFNVILSDEEKIGGLSVYPHEYEDFSCCINSCDLTDIKYTGSPFTWWNGRVDEGCIFKRLDRVAVNQLLLDIYVAKPFKFLKFWTDSDEFKEVVFQNWLSEEREVWRYFQAIDYPRRDCKAEELFQQAPSPLNRAVLHKVHAELKLYLHYEEEFWRQKASAQWFDEGDRNTRFFHSLVNGRRKKLNINRIRNADGSWAETDGEIANEGVFFFKEQFSKGNTSEDLACGPHGFTGCFYQTCWDIVGPDIIKVVHAFYQGSTLPKSITHTNLALLPKKDVVQSFSDLRPISLSNFLNKIISRLVHDRLEGPLPRLISQNQADFVKGRNITENVLLAQEIVTDRYQETRQTR</sequence>
<name>A0A9J6ARD6_SOLCO</name>
<accession>A0A9J6ARD6</accession>
<dbReference type="PANTHER" id="PTHR46890:SF48">
    <property type="entry name" value="RNA-DIRECTED DNA POLYMERASE"/>
    <property type="match status" value="1"/>
</dbReference>
<evidence type="ECO:0000313" key="1">
    <source>
        <dbReference type="EMBL" id="KAG5626762.1"/>
    </source>
</evidence>
<dbReference type="PANTHER" id="PTHR46890">
    <property type="entry name" value="NON-LTR RETROLELEMENT REVERSE TRANSCRIPTASE-LIKE PROTEIN-RELATED"/>
    <property type="match status" value="1"/>
</dbReference>
<dbReference type="OrthoDB" id="1937198at2759"/>
<proteinExistence type="predicted"/>
<comment type="caution">
    <text evidence="1">The sequence shown here is derived from an EMBL/GenBank/DDBJ whole genome shotgun (WGS) entry which is preliminary data.</text>
</comment>
<evidence type="ECO:0008006" key="3">
    <source>
        <dbReference type="Google" id="ProtNLM"/>
    </source>
</evidence>
<protein>
    <recommendedName>
        <fullName evidence="3">Reverse transcriptase domain-containing protein</fullName>
    </recommendedName>
</protein>
<dbReference type="Proteomes" id="UP000824120">
    <property type="component" value="Chromosome 2"/>
</dbReference>
<evidence type="ECO:0000313" key="2">
    <source>
        <dbReference type="Proteomes" id="UP000824120"/>
    </source>
</evidence>
<gene>
    <name evidence="1" type="ORF">H5410_011980</name>
</gene>
<dbReference type="AlphaFoldDB" id="A0A9J6ARD6"/>
<keyword evidence="2" id="KW-1185">Reference proteome</keyword>
<organism evidence="1 2">
    <name type="scientific">Solanum commersonii</name>
    <name type="common">Commerson's wild potato</name>
    <name type="synonym">Commerson's nightshade</name>
    <dbReference type="NCBI Taxonomy" id="4109"/>
    <lineage>
        <taxon>Eukaryota</taxon>
        <taxon>Viridiplantae</taxon>
        <taxon>Streptophyta</taxon>
        <taxon>Embryophyta</taxon>
        <taxon>Tracheophyta</taxon>
        <taxon>Spermatophyta</taxon>
        <taxon>Magnoliopsida</taxon>
        <taxon>eudicotyledons</taxon>
        <taxon>Gunneridae</taxon>
        <taxon>Pentapetalae</taxon>
        <taxon>asterids</taxon>
        <taxon>lamiids</taxon>
        <taxon>Solanales</taxon>
        <taxon>Solanaceae</taxon>
        <taxon>Solanoideae</taxon>
        <taxon>Solaneae</taxon>
        <taxon>Solanum</taxon>
    </lineage>
</organism>
<reference evidence="1 2" key="1">
    <citation type="submission" date="2020-09" db="EMBL/GenBank/DDBJ databases">
        <title>De no assembly of potato wild relative species, Solanum commersonii.</title>
        <authorList>
            <person name="Cho K."/>
        </authorList>
    </citation>
    <scope>NUCLEOTIDE SEQUENCE [LARGE SCALE GENOMIC DNA]</scope>
    <source>
        <strain evidence="1">LZ3.2</strain>
        <tissue evidence="1">Leaf</tissue>
    </source>
</reference>